<evidence type="ECO:0000313" key="1">
    <source>
        <dbReference type="EMBL" id="SDO75522.1"/>
    </source>
</evidence>
<protein>
    <submittedName>
        <fullName evidence="1">Tripartite tricarboxylate transporter family receptor</fullName>
    </submittedName>
</protein>
<dbReference type="EMBL" id="FNJL01000003">
    <property type="protein sequence ID" value="SDO75522.1"/>
    <property type="molecule type" value="Genomic_DNA"/>
</dbReference>
<sequence length="72" mass="7278">MRLVPGGNADSTARIFAEACGQRLGQPFVIDNRGGAGGYKGAGPAVQDLAFVDKLAAATDAVLIQSGLPTAY</sequence>
<accession>A0A1H0M4V1</accession>
<name>A0A1H0M4V1_9BURK</name>
<proteinExistence type="predicted"/>
<keyword evidence="2" id="KW-1185">Reference proteome</keyword>
<keyword evidence="1" id="KW-0675">Receptor</keyword>
<dbReference type="Proteomes" id="UP000199317">
    <property type="component" value="Unassembled WGS sequence"/>
</dbReference>
<evidence type="ECO:0000313" key="2">
    <source>
        <dbReference type="Proteomes" id="UP000199317"/>
    </source>
</evidence>
<dbReference type="RefSeq" id="WP_092832323.1">
    <property type="nucleotide sequence ID" value="NZ_CP028290.1"/>
</dbReference>
<dbReference type="Gene3D" id="3.40.190.150">
    <property type="entry name" value="Bordetella uptake gene, domain 1"/>
    <property type="match status" value="1"/>
</dbReference>
<dbReference type="InterPro" id="IPR042100">
    <property type="entry name" value="Bug_dom1"/>
</dbReference>
<dbReference type="AlphaFoldDB" id="A0A1H0M4V1"/>
<organism evidence="1 2">
    <name type="scientific">Paracidovorax cattleyae</name>
    <dbReference type="NCBI Taxonomy" id="80868"/>
    <lineage>
        <taxon>Bacteria</taxon>
        <taxon>Pseudomonadati</taxon>
        <taxon>Pseudomonadota</taxon>
        <taxon>Betaproteobacteria</taxon>
        <taxon>Burkholderiales</taxon>
        <taxon>Comamonadaceae</taxon>
        <taxon>Paracidovorax</taxon>
    </lineage>
</organism>
<gene>
    <name evidence="1" type="ORF">SAMN04489708_103121</name>
</gene>
<reference evidence="2" key="1">
    <citation type="submission" date="2016-10" db="EMBL/GenBank/DDBJ databases">
        <authorList>
            <person name="Varghese N."/>
            <person name="Submissions S."/>
        </authorList>
    </citation>
    <scope>NUCLEOTIDE SEQUENCE [LARGE SCALE GENOMIC DNA]</scope>
    <source>
        <strain evidence="2">DSM 17101</strain>
    </source>
</reference>